<feature type="domain" description="SGNH hydrolase-type esterase" evidence="3">
    <location>
        <begin position="24"/>
        <end position="207"/>
    </location>
</feature>
<dbReference type="InterPro" id="IPR029058">
    <property type="entry name" value="AB_hydrolase_fold"/>
</dbReference>
<keyword evidence="1" id="KW-0732">Signal</keyword>
<dbReference type="InterPro" id="IPR013830">
    <property type="entry name" value="SGNH_hydro"/>
</dbReference>
<dbReference type="STRING" id="1123071.SAMN02745181_2166"/>
<gene>
    <name evidence="4" type="ORF">SAMN02745181_2166</name>
</gene>
<dbReference type="Pfam" id="PF13472">
    <property type="entry name" value="Lipase_GDSL_2"/>
    <property type="match status" value="1"/>
</dbReference>
<dbReference type="Gene3D" id="3.40.50.1820">
    <property type="entry name" value="alpha/beta hydrolase"/>
    <property type="match status" value="1"/>
</dbReference>
<dbReference type="SUPFAM" id="SSF53474">
    <property type="entry name" value="alpha/beta-Hydrolases"/>
    <property type="match status" value="1"/>
</dbReference>
<reference evidence="4 5" key="1">
    <citation type="submission" date="2016-11" db="EMBL/GenBank/DDBJ databases">
        <authorList>
            <person name="Jaros S."/>
            <person name="Januszkiewicz K."/>
            <person name="Wedrychowicz H."/>
        </authorList>
    </citation>
    <scope>NUCLEOTIDE SEQUENCE [LARGE SCALE GENOMIC DNA]</scope>
    <source>
        <strain evidence="4 5">DSM 18772</strain>
    </source>
</reference>
<evidence type="ECO:0000259" key="2">
    <source>
        <dbReference type="Pfam" id="PF00326"/>
    </source>
</evidence>
<keyword evidence="5" id="KW-1185">Reference proteome</keyword>
<evidence type="ECO:0000256" key="1">
    <source>
        <dbReference type="SAM" id="SignalP"/>
    </source>
</evidence>
<dbReference type="Gene3D" id="3.40.50.1110">
    <property type="entry name" value="SGNH hydrolase"/>
    <property type="match status" value="1"/>
</dbReference>
<dbReference type="InterPro" id="IPR051532">
    <property type="entry name" value="Ester_Hydrolysis_Enzymes"/>
</dbReference>
<name>A0A1M6KP74_9BACT</name>
<dbReference type="Pfam" id="PF00326">
    <property type="entry name" value="Peptidase_S9"/>
    <property type="match status" value="1"/>
</dbReference>
<dbReference type="EMBL" id="FQYR01000004">
    <property type="protein sequence ID" value="SHJ60767.1"/>
    <property type="molecule type" value="Genomic_DNA"/>
</dbReference>
<dbReference type="Proteomes" id="UP000184510">
    <property type="component" value="Unassembled WGS sequence"/>
</dbReference>
<dbReference type="AlphaFoldDB" id="A0A1M6KP74"/>
<accession>A0A1M6KP74</accession>
<dbReference type="OrthoDB" id="9777593at2"/>
<protein>
    <submittedName>
        <fullName evidence="4">Lysophospholipase L1</fullName>
    </submittedName>
</protein>
<evidence type="ECO:0000259" key="3">
    <source>
        <dbReference type="Pfam" id="PF13472"/>
    </source>
</evidence>
<feature type="chain" id="PRO_5012906661" evidence="1">
    <location>
        <begin position="18"/>
        <end position="484"/>
    </location>
</feature>
<dbReference type="PANTHER" id="PTHR30383">
    <property type="entry name" value="THIOESTERASE 1/PROTEASE 1/LYSOPHOSPHOLIPASE L1"/>
    <property type="match status" value="1"/>
</dbReference>
<dbReference type="GO" id="GO:0006508">
    <property type="term" value="P:proteolysis"/>
    <property type="evidence" value="ECO:0007669"/>
    <property type="project" value="InterPro"/>
</dbReference>
<dbReference type="GO" id="GO:0008236">
    <property type="term" value="F:serine-type peptidase activity"/>
    <property type="evidence" value="ECO:0007669"/>
    <property type="project" value="InterPro"/>
</dbReference>
<dbReference type="RefSeq" id="WP_143183772.1">
    <property type="nucleotide sequence ID" value="NZ_FQYR01000004.1"/>
</dbReference>
<dbReference type="SUPFAM" id="SSF52266">
    <property type="entry name" value="SGNH hydrolase"/>
    <property type="match status" value="1"/>
</dbReference>
<feature type="domain" description="Peptidase S9 prolyl oligopeptidase catalytic" evidence="2">
    <location>
        <begin position="330"/>
        <end position="457"/>
    </location>
</feature>
<dbReference type="PANTHER" id="PTHR30383:SF5">
    <property type="entry name" value="SGNH HYDROLASE-TYPE ESTERASE DOMAIN-CONTAINING PROTEIN"/>
    <property type="match status" value="1"/>
</dbReference>
<feature type="signal peptide" evidence="1">
    <location>
        <begin position="1"/>
        <end position="17"/>
    </location>
</feature>
<evidence type="ECO:0000313" key="4">
    <source>
        <dbReference type="EMBL" id="SHJ60767.1"/>
    </source>
</evidence>
<dbReference type="InterPro" id="IPR001375">
    <property type="entry name" value="Peptidase_S9_cat"/>
</dbReference>
<dbReference type="InterPro" id="IPR036514">
    <property type="entry name" value="SGNH_hydro_sf"/>
</dbReference>
<dbReference type="GO" id="GO:0004622">
    <property type="term" value="F:phosphatidylcholine lysophospholipase activity"/>
    <property type="evidence" value="ECO:0007669"/>
    <property type="project" value="TreeGrafter"/>
</dbReference>
<evidence type="ECO:0000313" key="5">
    <source>
        <dbReference type="Proteomes" id="UP000184510"/>
    </source>
</evidence>
<organism evidence="4 5">
    <name type="scientific">Rubritalea squalenifaciens DSM 18772</name>
    <dbReference type="NCBI Taxonomy" id="1123071"/>
    <lineage>
        <taxon>Bacteria</taxon>
        <taxon>Pseudomonadati</taxon>
        <taxon>Verrucomicrobiota</taxon>
        <taxon>Verrucomicrobiia</taxon>
        <taxon>Verrucomicrobiales</taxon>
        <taxon>Rubritaleaceae</taxon>
        <taxon>Rubritalea</taxon>
    </lineage>
</organism>
<dbReference type="InParanoid" id="A0A1M6KP74"/>
<proteinExistence type="predicted"/>
<sequence length="484" mass="53232">MKISLCILSCLTTLVVADPIRVACVGDSITFGAGIKERKENSYPAQLQKLLGDTYEVKNFGVNGATMLNAGDKPYTKQGAYKASLDFTPNVVVIKLGSNDSKPHNWKHGDSYTTDAAALVQSYQNLSSKPRIILCTPVPAYKNDKGKNVYGITDEVIAKQQLPSLINLAKEKNLELINLHQEYALEGAKKAIAMTPDRIHPGADGAKVIAGRVAYQLTHNYEPAFDITSKLKEQGIEPKVSNFHGYRQYRFTTPDTKLKCIIVAPHSADTSKPWIWRARFFGHQPALDKALLDRGYHVCFVDVADLFGSPNATKRWDQFYALSQQLGLGAKPVLEGMSRGGLIIFNWAKQNPDKVTAIYGDNPVCDIRSWPAKKSAPLWNTCMKQYGITAEQAKDFKGNPIDGLDALAKANVPVMLVLGAKDEVVPIKDNALILQERYKKLGATKIHTWINPNTKHHPHQACPIRELLSAVLSAGAQKAGSTVK</sequence>